<gene>
    <name evidence="1" type="ORF">HNQ65_002516</name>
</gene>
<name>A0A7W7YB29_9BACT</name>
<dbReference type="Proteomes" id="UP000590740">
    <property type="component" value="Unassembled WGS sequence"/>
</dbReference>
<reference evidence="1 2" key="1">
    <citation type="submission" date="2020-08" db="EMBL/GenBank/DDBJ databases">
        <title>Genomic Encyclopedia of Type Strains, Phase IV (KMG-IV): sequencing the most valuable type-strain genomes for metagenomic binning, comparative biology and taxonomic classification.</title>
        <authorList>
            <person name="Goeker M."/>
        </authorList>
    </citation>
    <scope>NUCLEOTIDE SEQUENCE [LARGE SCALE GENOMIC DNA]</scope>
    <source>
        <strain evidence="1 2">DSM 12252</strain>
    </source>
</reference>
<keyword evidence="2" id="KW-1185">Reference proteome</keyword>
<accession>A0A7W7YB29</accession>
<organism evidence="1 2">
    <name type="scientific">Prosthecobacter vanneervenii</name>
    <dbReference type="NCBI Taxonomy" id="48466"/>
    <lineage>
        <taxon>Bacteria</taxon>
        <taxon>Pseudomonadati</taxon>
        <taxon>Verrucomicrobiota</taxon>
        <taxon>Verrucomicrobiia</taxon>
        <taxon>Verrucomicrobiales</taxon>
        <taxon>Verrucomicrobiaceae</taxon>
        <taxon>Prosthecobacter</taxon>
    </lineage>
</organism>
<protein>
    <submittedName>
        <fullName evidence="1">Uncharacterized protein</fullName>
    </submittedName>
</protein>
<proteinExistence type="predicted"/>
<comment type="caution">
    <text evidence="1">The sequence shown here is derived from an EMBL/GenBank/DDBJ whole genome shotgun (WGS) entry which is preliminary data.</text>
</comment>
<dbReference type="RefSeq" id="WP_184339863.1">
    <property type="nucleotide sequence ID" value="NZ_JACHIG010000005.1"/>
</dbReference>
<sequence>MAWRPNKCIVRGEIDNTTKGRVTGRIWLLGREEPMMLDLIGDAWPDVAGSKLSFVNPHPEAQPEYDEGLRLVQTGSVGDITASQRVKKLLAPEEEWMQAIKEERLHEIPWVWANALYLEWFSDFNGRMVVQTTEFEISISERLWVLDEDEHAAQQAINEADMDAYMEKLGDALSMEDFADDSEQDETAS</sequence>
<evidence type="ECO:0000313" key="1">
    <source>
        <dbReference type="EMBL" id="MBB5032933.1"/>
    </source>
</evidence>
<dbReference type="AlphaFoldDB" id="A0A7W7YB29"/>
<dbReference type="EMBL" id="JACHIG010000005">
    <property type="protein sequence ID" value="MBB5032933.1"/>
    <property type="molecule type" value="Genomic_DNA"/>
</dbReference>
<evidence type="ECO:0000313" key="2">
    <source>
        <dbReference type="Proteomes" id="UP000590740"/>
    </source>
</evidence>